<feature type="transmembrane region" description="Helical" evidence="1">
    <location>
        <begin position="244"/>
        <end position="263"/>
    </location>
</feature>
<evidence type="ECO:0000313" key="4">
    <source>
        <dbReference type="Proteomes" id="UP000612349"/>
    </source>
</evidence>
<dbReference type="PANTHER" id="PTHR36927:SF1">
    <property type="entry name" value="MDO-LIKE PROTEIN"/>
    <property type="match status" value="1"/>
</dbReference>
<keyword evidence="1" id="KW-0812">Transmembrane</keyword>
<evidence type="ECO:0000256" key="1">
    <source>
        <dbReference type="SAM" id="Phobius"/>
    </source>
</evidence>
<keyword evidence="1" id="KW-1133">Transmembrane helix</keyword>
<keyword evidence="4" id="KW-1185">Reference proteome</keyword>
<gene>
    <name evidence="3" type="primary">mdoC</name>
    <name evidence="3" type="ORF">GCM10010990_16740</name>
</gene>
<feature type="transmembrane region" description="Helical" evidence="1">
    <location>
        <begin position="335"/>
        <end position="356"/>
    </location>
</feature>
<sequence>MQSPAREHFWDTLRAVLMLLGIPYHVALSYMVDRQWIVKSGEGVPGFIELARTISLFRMPAFYLIAGYFAAMLLARRAPGTWLKGRFKRLAIPFVTSIIVLVPILNWFCEISNLPYNQAVASWIDNSSKSGGYWMRHLWFIVVLLYFCCFIAWIAHRHADFGQSRMPAWADRLIARHMVPALLLIATVVGAWEAGAVEYFYIWGLNTNLIQEILRVDQLIIYAPWFAMGAFLQRSHDATHRLTRYSHTVLVLAVIAVMLSVTLREQVHPAMARFIDTFSAVLITQLLISAAAHLFDRPIPVVQRFTSASFVIYLFHLPLICGLVFAGQYVALPPLVKAIAVMGLTLAISYGAWIVIERSRLLALLFDGGMRPAMLARREAARADA</sequence>
<reference evidence="3" key="1">
    <citation type="journal article" date="2014" name="Int. J. Syst. Evol. Microbiol.">
        <title>Complete genome sequence of Corynebacterium casei LMG S-19264T (=DSM 44701T), isolated from a smear-ripened cheese.</title>
        <authorList>
            <consortium name="US DOE Joint Genome Institute (JGI-PGF)"/>
            <person name="Walter F."/>
            <person name="Albersmeier A."/>
            <person name="Kalinowski J."/>
            <person name="Ruckert C."/>
        </authorList>
    </citation>
    <scope>NUCLEOTIDE SEQUENCE</scope>
    <source>
        <strain evidence="3">CGMCC 1.15360</strain>
    </source>
</reference>
<feature type="transmembrane region" description="Helical" evidence="1">
    <location>
        <begin position="213"/>
        <end position="232"/>
    </location>
</feature>
<dbReference type="PANTHER" id="PTHR36927">
    <property type="entry name" value="BLR4337 PROTEIN"/>
    <property type="match status" value="1"/>
</dbReference>
<feature type="transmembrane region" description="Helical" evidence="1">
    <location>
        <begin position="275"/>
        <end position="295"/>
    </location>
</feature>
<feature type="transmembrane region" description="Helical" evidence="1">
    <location>
        <begin position="137"/>
        <end position="156"/>
    </location>
</feature>
<name>A0A916YZ09_9SPHN</name>
<dbReference type="RefSeq" id="WP_066771250.1">
    <property type="nucleotide sequence ID" value="NZ_BMIP01000003.1"/>
</dbReference>
<dbReference type="EMBL" id="BMIP01000003">
    <property type="protein sequence ID" value="GGD67897.1"/>
    <property type="molecule type" value="Genomic_DNA"/>
</dbReference>
<keyword evidence="1" id="KW-0472">Membrane</keyword>
<evidence type="ECO:0000313" key="3">
    <source>
        <dbReference type="EMBL" id="GGD67897.1"/>
    </source>
</evidence>
<reference evidence="3" key="2">
    <citation type="submission" date="2020-09" db="EMBL/GenBank/DDBJ databases">
        <authorList>
            <person name="Sun Q."/>
            <person name="Zhou Y."/>
        </authorList>
    </citation>
    <scope>NUCLEOTIDE SEQUENCE</scope>
    <source>
        <strain evidence="3">CGMCC 1.15360</strain>
    </source>
</reference>
<feature type="transmembrane region" description="Helical" evidence="1">
    <location>
        <begin position="61"/>
        <end position="78"/>
    </location>
</feature>
<dbReference type="InterPro" id="IPR050623">
    <property type="entry name" value="Glucan_succinyl_AcylTrfase"/>
</dbReference>
<feature type="transmembrane region" description="Helical" evidence="1">
    <location>
        <begin position="12"/>
        <end position="32"/>
    </location>
</feature>
<dbReference type="AlphaFoldDB" id="A0A916YZ09"/>
<dbReference type="Pfam" id="PF01757">
    <property type="entry name" value="Acyl_transf_3"/>
    <property type="match status" value="1"/>
</dbReference>
<feature type="transmembrane region" description="Helical" evidence="1">
    <location>
        <begin position="307"/>
        <end position="329"/>
    </location>
</feature>
<evidence type="ECO:0000259" key="2">
    <source>
        <dbReference type="Pfam" id="PF01757"/>
    </source>
</evidence>
<protein>
    <submittedName>
        <fullName evidence="3">Glucan biosynthesis protein</fullName>
    </submittedName>
</protein>
<dbReference type="GO" id="GO:0016747">
    <property type="term" value="F:acyltransferase activity, transferring groups other than amino-acyl groups"/>
    <property type="evidence" value="ECO:0007669"/>
    <property type="project" value="InterPro"/>
</dbReference>
<feature type="transmembrane region" description="Helical" evidence="1">
    <location>
        <begin position="90"/>
        <end position="108"/>
    </location>
</feature>
<proteinExistence type="predicted"/>
<feature type="transmembrane region" description="Helical" evidence="1">
    <location>
        <begin position="177"/>
        <end position="201"/>
    </location>
</feature>
<accession>A0A916YZ09</accession>
<dbReference type="Proteomes" id="UP000612349">
    <property type="component" value="Unassembled WGS sequence"/>
</dbReference>
<organism evidence="3 4">
    <name type="scientific">Croceicoccus mobilis</name>
    <dbReference type="NCBI Taxonomy" id="1703339"/>
    <lineage>
        <taxon>Bacteria</taxon>
        <taxon>Pseudomonadati</taxon>
        <taxon>Pseudomonadota</taxon>
        <taxon>Alphaproteobacteria</taxon>
        <taxon>Sphingomonadales</taxon>
        <taxon>Erythrobacteraceae</taxon>
        <taxon>Croceicoccus</taxon>
    </lineage>
</organism>
<feature type="domain" description="Acyltransferase 3" evidence="2">
    <location>
        <begin position="8"/>
        <end position="352"/>
    </location>
</feature>
<dbReference type="InterPro" id="IPR002656">
    <property type="entry name" value="Acyl_transf_3_dom"/>
</dbReference>
<comment type="caution">
    <text evidence="3">The sequence shown here is derived from an EMBL/GenBank/DDBJ whole genome shotgun (WGS) entry which is preliminary data.</text>
</comment>